<evidence type="ECO:0000256" key="1">
    <source>
        <dbReference type="SAM" id="MobiDB-lite"/>
    </source>
</evidence>
<reference evidence="2 3" key="1">
    <citation type="submission" date="2024-06" db="EMBL/GenBank/DDBJ databases">
        <title>The Natural Products Discovery Center: Release of the First 8490 Sequenced Strains for Exploring Actinobacteria Biosynthetic Diversity.</title>
        <authorList>
            <person name="Kalkreuter E."/>
            <person name="Kautsar S.A."/>
            <person name="Yang D."/>
            <person name="Bader C.D."/>
            <person name="Teijaro C.N."/>
            <person name="Fluegel L."/>
            <person name="Davis C.M."/>
            <person name="Simpson J.R."/>
            <person name="Lauterbach L."/>
            <person name="Steele A.D."/>
            <person name="Gui C."/>
            <person name="Meng S."/>
            <person name="Li G."/>
            <person name="Viehrig K."/>
            <person name="Ye F."/>
            <person name="Su P."/>
            <person name="Kiefer A.F."/>
            <person name="Nichols A."/>
            <person name="Cepeda A.J."/>
            <person name="Yan W."/>
            <person name="Fan B."/>
            <person name="Jiang Y."/>
            <person name="Adhikari A."/>
            <person name="Zheng C.-J."/>
            <person name="Schuster L."/>
            <person name="Cowan T.M."/>
            <person name="Smanski M.J."/>
            <person name="Chevrette M.G."/>
            <person name="De Carvalho L.P.S."/>
            <person name="Shen B."/>
        </authorList>
    </citation>
    <scope>NUCLEOTIDE SEQUENCE [LARGE SCALE GENOMIC DNA]</scope>
    <source>
        <strain evidence="2 3">NPDC001166</strain>
    </source>
</reference>
<proteinExistence type="predicted"/>
<dbReference type="RefSeq" id="WP_352065469.1">
    <property type="nucleotide sequence ID" value="NZ_JBEPAZ010000054.1"/>
</dbReference>
<keyword evidence="3" id="KW-1185">Reference proteome</keyword>
<name>A0ABV1UHM3_9ACTN</name>
<evidence type="ECO:0000313" key="2">
    <source>
        <dbReference type="EMBL" id="MER6433214.1"/>
    </source>
</evidence>
<gene>
    <name evidence="2" type="ORF">ABT272_36650</name>
</gene>
<sequence>MTKVNPGFPGAQDTARAQIDETATVREQLLERTCEWCGEPVAYGGRGRPARYCSPVHRRRAWELRTAEARADRPVSEGGRSREPVREVVERTETVVRTVTRPDPGSASPGARPALRLSGEPYTLPSDAIEWIEALAALRREVANPRIFPFREHIARACEKTLHALRAGGSPTPAAAGGAGAATAE</sequence>
<dbReference type="EMBL" id="JBEPAZ010000054">
    <property type="protein sequence ID" value="MER6433214.1"/>
    <property type="molecule type" value="Genomic_DNA"/>
</dbReference>
<feature type="region of interest" description="Disordered" evidence="1">
    <location>
        <begin position="99"/>
        <end position="119"/>
    </location>
</feature>
<organism evidence="2 3">
    <name type="scientific">Streptomyces sp. 900105245</name>
    <dbReference type="NCBI Taxonomy" id="3154379"/>
    <lineage>
        <taxon>Bacteria</taxon>
        <taxon>Bacillati</taxon>
        <taxon>Actinomycetota</taxon>
        <taxon>Actinomycetes</taxon>
        <taxon>Kitasatosporales</taxon>
        <taxon>Streptomycetaceae</taxon>
        <taxon>Streptomyces</taxon>
    </lineage>
</organism>
<evidence type="ECO:0000313" key="3">
    <source>
        <dbReference type="Proteomes" id="UP001470023"/>
    </source>
</evidence>
<comment type="caution">
    <text evidence="2">The sequence shown here is derived from an EMBL/GenBank/DDBJ whole genome shotgun (WGS) entry which is preliminary data.</text>
</comment>
<accession>A0ABV1UHM3</accession>
<dbReference type="Proteomes" id="UP001470023">
    <property type="component" value="Unassembled WGS sequence"/>
</dbReference>
<protein>
    <submittedName>
        <fullName evidence="2">Uncharacterized protein</fullName>
    </submittedName>
</protein>